<evidence type="ECO:0000256" key="1">
    <source>
        <dbReference type="ARBA" id="ARBA00022690"/>
    </source>
</evidence>
<dbReference type="InterPro" id="IPR036084">
    <property type="entry name" value="Ser_inhib-like_sf"/>
</dbReference>
<dbReference type="Gene3D" id="2.10.25.10">
    <property type="entry name" value="Laminin"/>
    <property type="match status" value="1"/>
</dbReference>
<feature type="chain" id="PRO_5040316024" description="TIL domain-containing protein" evidence="3">
    <location>
        <begin position="21"/>
        <end position="79"/>
    </location>
</feature>
<dbReference type="InterPro" id="IPR051368">
    <property type="entry name" value="SerProtInhib-TIL_Domain"/>
</dbReference>
<reference evidence="5" key="2">
    <citation type="submission" date="2022-10" db="EMBL/GenBank/DDBJ databases">
        <authorList>
            <consortium name="ENA_rothamsted_submissions"/>
            <consortium name="culmorum"/>
            <person name="King R."/>
        </authorList>
    </citation>
    <scope>NUCLEOTIDE SEQUENCE</scope>
</reference>
<evidence type="ECO:0000313" key="6">
    <source>
        <dbReference type="Proteomes" id="UP001153620"/>
    </source>
</evidence>
<dbReference type="OrthoDB" id="6236007at2759"/>
<dbReference type="Proteomes" id="UP001153620">
    <property type="component" value="Chromosome 2"/>
</dbReference>
<sequence>MKLIFLSILVLASLIGYSQAGSSRCPKPNMVWSDCASACEPTCGEQPEICILICLQKCVCIDGYILDANGNCILRSECP</sequence>
<dbReference type="SUPFAM" id="SSF57567">
    <property type="entry name" value="Serine protease inhibitors"/>
    <property type="match status" value="1"/>
</dbReference>
<reference evidence="5" key="1">
    <citation type="submission" date="2022-01" db="EMBL/GenBank/DDBJ databases">
        <authorList>
            <person name="King R."/>
        </authorList>
    </citation>
    <scope>NUCLEOTIDE SEQUENCE</scope>
</reference>
<feature type="domain" description="TIL" evidence="4">
    <location>
        <begin position="27"/>
        <end position="78"/>
    </location>
</feature>
<protein>
    <recommendedName>
        <fullName evidence="4">TIL domain-containing protein</fullName>
    </recommendedName>
</protein>
<accession>A0A9N9WTL5</accession>
<keyword evidence="6" id="KW-1185">Reference proteome</keyword>
<name>A0A9N9WTL5_9DIPT</name>
<dbReference type="PANTHER" id="PTHR23259:SF70">
    <property type="entry name" value="ACCESSORY GLAND PROTEIN ACP62F-RELATED"/>
    <property type="match status" value="1"/>
</dbReference>
<dbReference type="GO" id="GO:0030414">
    <property type="term" value="F:peptidase inhibitor activity"/>
    <property type="evidence" value="ECO:0007669"/>
    <property type="project" value="UniProtKB-KW"/>
</dbReference>
<dbReference type="CDD" id="cd19941">
    <property type="entry name" value="TIL"/>
    <property type="match status" value="1"/>
</dbReference>
<keyword evidence="2" id="KW-1015">Disulfide bond</keyword>
<evidence type="ECO:0000259" key="4">
    <source>
        <dbReference type="Pfam" id="PF01826"/>
    </source>
</evidence>
<dbReference type="PANTHER" id="PTHR23259">
    <property type="entry name" value="RIDDLE"/>
    <property type="match status" value="1"/>
</dbReference>
<evidence type="ECO:0000256" key="3">
    <source>
        <dbReference type="SAM" id="SignalP"/>
    </source>
</evidence>
<keyword evidence="1" id="KW-0646">Protease inhibitor</keyword>
<dbReference type="InterPro" id="IPR002919">
    <property type="entry name" value="TIL_dom"/>
</dbReference>
<evidence type="ECO:0000313" key="5">
    <source>
        <dbReference type="EMBL" id="CAG9805538.1"/>
    </source>
</evidence>
<dbReference type="EMBL" id="OU895878">
    <property type="protein sequence ID" value="CAG9805538.1"/>
    <property type="molecule type" value="Genomic_DNA"/>
</dbReference>
<proteinExistence type="predicted"/>
<evidence type="ECO:0000256" key="2">
    <source>
        <dbReference type="ARBA" id="ARBA00023157"/>
    </source>
</evidence>
<feature type="signal peptide" evidence="3">
    <location>
        <begin position="1"/>
        <end position="20"/>
    </location>
</feature>
<keyword evidence="3" id="KW-0732">Signal</keyword>
<gene>
    <name evidence="5" type="ORF">CHIRRI_LOCUS8409</name>
</gene>
<dbReference type="AlphaFoldDB" id="A0A9N9WTL5"/>
<organism evidence="5 6">
    <name type="scientific">Chironomus riparius</name>
    <dbReference type="NCBI Taxonomy" id="315576"/>
    <lineage>
        <taxon>Eukaryota</taxon>
        <taxon>Metazoa</taxon>
        <taxon>Ecdysozoa</taxon>
        <taxon>Arthropoda</taxon>
        <taxon>Hexapoda</taxon>
        <taxon>Insecta</taxon>
        <taxon>Pterygota</taxon>
        <taxon>Neoptera</taxon>
        <taxon>Endopterygota</taxon>
        <taxon>Diptera</taxon>
        <taxon>Nematocera</taxon>
        <taxon>Chironomoidea</taxon>
        <taxon>Chironomidae</taxon>
        <taxon>Chironominae</taxon>
        <taxon>Chironomus</taxon>
    </lineage>
</organism>
<dbReference type="Pfam" id="PF01826">
    <property type="entry name" value="TIL"/>
    <property type="match status" value="1"/>
</dbReference>